<dbReference type="AlphaFoldDB" id="A0A7V6A5K2"/>
<proteinExistence type="predicted"/>
<evidence type="ECO:0000256" key="1">
    <source>
        <dbReference type="SAM" id="MobiDB-lite"/>
    </source>
</evidence>
<comment type="caution">
    <text evidence="2">The sequence shown here is derived from an EMBL/GenBank/DDBJ whole genome shotgun (WGS) entry which is preliminary data.</text>
</comment>
<accession>A0A7V6A5K2</accession>
<protein>
    <submittedName>
        <fullName evidence="2">Zinc-binding protein</fullName>
    </submittedName>
</protein>
<dbReference type="EMBL" id="DTGR01000203">
    <property type="protein sequence ID" value="HHS30605.1"/>
    <property type="molecule type" value="Genomic_DNA"/>
</dbReference>
<sequence>MSADCCSSTVPTMILACAGGSNVGQLSNQVAVELTQEGFGKLFCLAGIGAHLSGFVQSARDIPQLVVIDGCEVGCAKGILDQADVPVRGYLVLTDLGIEKNKNLILNRAEVEKVKQAVKDLSGSSSGGDPAGKTGSGTCTCQQA</sequence>
<name>A0A7V6A5K2_9BACT</name>
<reference evidence="2" key="1">
    <citation type="journal article" date="2020" name="mSystems">
        <title>Genome- and Community-Level Interaction Insights into Carbon Utilization and Element Cycling Functions of Hydrothermarchaeota in Hydrothermal Sediment.</title>
        <authorList>
            <person name="Zhou Z."/>
            <person name="Liu Y."/>
            <person name="Xu W."/>
            <person name="Pan J."/>
            <person name="Luo Z.H."/>
            <person name="Li M."/>
        </authorList>
    </citation>
    <scope>NUCLEOTIDE SEQUENCE [LARGE SCALE GENOMIC DNA]</scope>
    <source>
        <strain evidence="2">SpSt-767</strain>
    </source>
</reference>
<evidence type="ECO:0000313" key="2">
    <source>
        <dbReference type="EMBL" id="HHS30605.1"/>
    </source>
</evidence>
<feature type="region of interest" description="Disordered" evidence="1">
    <location>
        <begin position="120"/>
        <end position="144"/>
    </location>
</feature>
<dbReference type="InterPro" id="IPR014958">
    <property type="entry name" value="DGC"/>
</dbReference>
<gene>
    <name evidence="2" type="ORF">ENV52_13005</name>
</gene>
<organism evidence="2">
    <name type="scientific">Desulfobacca acetoxidans</name>
    <dbReference type="NCBI Taxonomy" id="60893"/>
    <lineage>
        <taxon>Bacteria</taxon>
        <taxon>Pseudomonadati</taxon>
        <taxon>Thermodesulfobacteriota</taxon>
        <taxon>Desulfobaccia</taxon>
        <taxon>Desulfobaccales</taxon>
        <taxon>Desulfobaccaceae</taxon>
        <taxon>Desulfobacca</taxon>
    </lineage>
</organism>
<dbReference type="Pfam" id="PF08859">
    <property type="entry name" value="DGC"/>
    <property type="match status" value="1"/>
</dbReference>